<dbReference type="Proteomes" id="UP000747542">
    <property type="component" value="Unassembled WGS sequence"/>
</dbReference>
<feature type="region of interest" description="Disordered" evidence="1">
    <location>
        <begin position="20"/>
        <end position="76"/>
    </location>
</feature>
<proteinExistence type="predicted"/>
<evidence type="ECO:0000313" key="3">
    <source>
        <dbReference type="Proteomes" id="UP000747542"/>
    </source>
</evidence>
<name>A0A8J5JHM6_HOMAM</name>
<comment type="caution">
    <text evidence="2">The sequence shown here is derived from an EMBL/GenBank/DDBJ whole genome shotgun (WGS) entry which is preliminary data.</text>
</comment>
<feature type="compositionally biased region" description="Basic and acidic residues" evidence="1">
    <location>
        <begin position="50"/>
        <end position="59"/>
    </location>
</feature>
<gene>
    <name evidence="2" type="ORF">Hamer_G006150</name>
</gene>
<accession>A0A8J5JHM6</accession>
<sequence length="76" mass="8449">MNIGNPGTFETEMNKMLERKNLSTMSFPDNPASGSVLQASHLTNPVAPQETDKSGEKEKQSKHKPKQTKLARQSHK</sequence>
<evidence type="ECO:0000313" key="2">
    <source>
        <dbReference type="EMBL" id="KAG7156401.1"/>
    </source>
</evidence>
<dbReference type="EMBL" id="JAHLQT010039184">
    <property type="protein sequence ID" value="KAG7156401.1"/>
    <property type="molecule type" value="Genomic_DNA"/>
</dbReference>
<evidence type="ECO:0000256" key="1">
    <source>
        <dbReference type="SAM" id="MobiDB-lite"/>
    </source>
</evidence>
<feature type="compositionally biased region" description="Basic residues" evidence="1">
    <location>
        <begin position="60"/>
        <end position="76"/>
    </location>
</feature>
<keyword evidence="3" id="KW-1185">Reference proteome</keyword>
<dbReference type="AlphaFoldDB" id="A0A8J5JHM6"/>
<organism evidence="2 3">
    <name type="scientific">Homarus americanus</name>
    <name type="common">American lobster</name>
    <dbReference type="NCBI Taxonomy" id="6706"/>
    <lineage>
        <taxon>Eukaryota</taxon>
        <taxon>Metazoa</taxon>
        <taxon>Ecdysozoa</taxon>
        <taxon>Arthropoda</taxon>
        <taxon>Crustacea</taxon>
        <taxon>Multicrustacea</taxon>
        <taxon>Malacostraca</taxon>
        <taxon>Eumalacostraca</taxon>
        <taxon>Eucarida</taxon>
        <taxon>Decapoda</taxon>
        <taxon>Pleocyemata</taxon>
        <taxon>Astacidea</taxon>
        <taxon>Nephropoidea</taxon>
        <taxon>Nephropidae</taxon>
        <taxon>Homarus</taxon>
    </lineage>
</organism>
<feature type="compositionally biased region" description="Polar residues" evidence="1">
    <location>
        <begin position="22"/>
        <end position="43"/>
    </location>
</feature>
<protein>
    <submittedName>
        <fullName evidence="2">Uncharacterized protein</fullName>
    </submittedName>
</protein>
<reference evidence="2" key="1">
    <citation type="journal article" date="2021" name="Sci. Adv.">
        <title>The American lobster genome reveals insights on longevity, neural, and immune adaptations.</title>
        <authorList>
            <person name="Polinski J.M."/>
            <person name="Zimin A.V."/>
            <person name="Clark K.F."/>
            <person name="Kohn A.B."/>
            <person name="Sadowski N."/>
            <person name="Timp W."/>
            <person name="Ptitsyn A."/>
            <person name="Khanna P."/>
            <person name="Romanova D.Y."/>
            <person name="Williams P."/>
            <person name="Greenwood S.J."/>
            <person name="Moroz L.L."/>
            <person name="Walt D.R."/>
            <person name="Bodnar A.G."/>
        </authorList>
    </citation>
    <scope>NUCLEOTIDE SEQUENCE</scope>
    <source>
        <strain evidence="2">GMGI-L3</strain>
    </source>
</reference>